<dbReference type="PANTHER" id="PTHR41317">
    <property type="entry name" value="PD-(D_E)XK NUCLEASE FAMILY TRANSPOSASE"/>
    <property type="match status" value="1"/>
</dbReference>
<dbReference type="EMBL" id="UXAV01000020">
    <property type="protein sequence ID" value="VDC21582.1"/>
    <property type="molecule type" value="Genomic_DNA"/>
</dbReference>
<dbReference type="OrthoDB" id="1097360at2"/>
<dbReference type="InterPro" id="IPR010106">
    <property type="entry name" value="RpnA"/>
</dbReference>
<dbReference type="RefSeq" id="WP_124069031.1">
    <property type="nucleotide sequence ID" value="NZ_CBCRXF010000007.1"/>
</dbReference>
<dbReference type="Pfam" id="PF12784">
    <property type="entry name" value="PDDEXK_2"/>
    <property type="match status" value="1"/>
</dbReference>
<name>A0A3P5WL47_9BACL</name>
<protein>
    <submittedName>
        <fullName evidence="1">PD-(D/E)XK nuclease family transposase</fullName>
    </submittedName>
</protein>
<dbReference type="Proteomes" id="UP000270468">
    <property type="component" value="Unassembled WGS sequence"/>
</dbReference>
<dbReference type="AlphaFoldDB" id="A0A3P5WL47"/>
<proteinExistence type="predicted"/>
<gene>
    <name evidence="1" type="ORF">FILTAD_00586</name>
</gene>
<organism evidence="1 2">
    <name type="scientific">Filibacter tadaridae</name>
    <dbReference type="NCBI Taxonomy" id="2483811"/>
    <lineage>
        <taxon>Bacteria</taxon>
        <taxon>Bacillati</taxon>
        <taxon>Bacillota</taxon>
        <taxon>Bacilli</taxon>
        <taxon>Bacillales</taxon>
        <taxon>Caryophanaceae</taxon>
        <taxon>Filibacter</taxon>
    </lineage>
</organism>
<evidence type="ECO:0000313" key="2">
    <source>
        <dbReference type="Proteomes" id="UP000270468"/>
    </source>
</evidence>
<keyword evidence="2" id="KW-1185">Reference proteome</keyword>
<dbReference type="PANTHER" id="PTHR41317:SF1">
    <property type="entry name" value="PD-(D_E)XK NUCLEASE FAMILY TRANSPOSASE"/>
    <property type="match status" value="1"/>
</dbReference>
<accession>A0A3P5WL47</accession>
<dbReference type="NCBIfam" id="TIGR01784">
    <property type="entry name" value="T_den_put_tspse"/>
    <property type="match status" value="1"/>
</dbReference>
<sequence>MVHVLVSVVGEEKDVYGAEPLDLRNDFVFKAFFTDERSNGLLLQFLRAILGESITSVMLTDPTIEVAHSGDKSSVMDLRVLTNRGEQINVEMQYQGHKAFSERMLMYWAKMYGSQDKVGKSYRELKKAVQIVIVNFKLLPKSNFHSMFLIMDPEDGTVFSNHLEIHVLELPKLRAKSIIESNDLEKWLLFMNSDRKTKEVLAMESSTLKEALSQIERLSQNPETVKMAISREIHLKDQLQREEDAQFRGIEKGREEGAHLRDREIILNMHAENVSAESISQLTKIPLAKVKEIIESAVQ</sequence>
<reference evidence="1 2" key="1">
    <citation type="submission" date="2018-11" db="EMBL/GenBank/DDBJ databases">
        <authorList>
            <person name="Criscuolo A."/>
        </authorList>
    </citation>
    <scope>NUCLEOTIDE SEQUENCE [LARGE SCALE GENOMIC DNA]</scope>
    <source>
        <strain evidence="1">ATB-66</strain>
    </source>
</reference>
<evidence type="ECO:0000313" key="1">
    <source>
        <dbReference type="EMBL" id="VDC21582.1"/>
    </source>
</evidence>